<protein>
    <submittedName>
        <fullName evidence="2">Uncharacterized protein isoform X2</fullName>
    </submittedName>
</protein>
<dbReference type="RefSeq" id="XP_073772345.1">
    <property type="nucleotide sequence ID" value="XM_073916244.1"/>
</dbReference>
<gene>
    <name evidence="2" type="primary">LOC137496663</name>
</gene>
<reference evidence="2" key="1">
    <citation type="submission" date="2025-08" db="UniProtKB">
        <authorList>
            <consortium name="RefSeq"/>
        </authorList>
    </citation>
    <scope>IDENTIFICATION</scope>
    <source>
        <strain evidence="2">Tuebingen</strain>
        <tissue evidence="2">Fibroblasts and whole tissue</tissue>
    </source>
</reference>
<organism evidence="1 2">
    <name type="scientific">Danio rerio</name>
    <name type="common">Zebrafish</name>
    <name type="synonym">Brachydanio rerio</name>
    <dbReference type="NCBI Taxonomy" id="7955"/>
    <lineage>
        <taxon>Eukaryota</taxon>
        <taxon>Metazoa</taxon>
        <taxon>Chordata</taxon>
        <taxon>Craniata</taxon>
        <taxon>Vertebrata</taxon>
        <taxon>Euteleostomi</taxon>
        <taxon>Actinopterygii</taxon>
        <taxon>Neopterygii</taxon>
        <taxon>Teleostei</taxon>
        <taxon>Ostariophysi</taxon>
        <taxon>Cypriniformes</taxon>
        <taxon>Danionidae</taxon>
        <taxon>Danioninae</taxon>
        <taxon>Danio</taxon>
    </lineage>
</organism>
<sequence>MAHYLDDFIADFKKQMLQRGRSYRCLCVSIVTDSKTRLTSYANMGKIATSLTVNLLCFILPDEEKEYDDLQPDMAEFSMSTAAEALRKELWDNLEQQFAKMQQMKRSLGEEETRFHRIFFLLQENEQELENLLISNAKLREEVKNNPEEKERREYYRRKLWINNVYDTCISAAGMPANTRDPLEQLQMIKIFLQIISDVKMKTDEEDS</sequence>
<keyword evidence="1" id="KW-1185">Reference proteome</keyword>
<dbReference type="Proteomes" id="UP000000437">
    <property type="component" value="Chromosome 11"/>
</dbReference>
<evidence type="ECO:0000313" key="2">
    <source>
        <dbReference type="RefSeq" id="XP_073772345.1"/>
    </source>
</evidence>
<proteinExistence type="predicted"/>
<name>A0AC58GRI5_DANRE</name>
<accession>A0AC58GRI5</accession>
<evidence type="ECO:0000313" key="1">
    <source>
        <dbReference type="Proteomes" id="UP000000437"/>
    </source>
</evidence>